<accession>A0AAN9R5A5</accession>
<dbReference type="AlphaFoldDB" id="A0AAN9R5A5"/>
<sequence length="107" mass="12430">MFKIKVCKIDTRQVMRNRFEVQYVPKGKDNEPVQGSGRERALKPTQPTKQSLLLFHRNFVESKLSSNITYQHIIQKAPTNLHYNTTFVTCDIPLLSGNPNLKTWCPR</sequence>
<protein>
    <submittedName>
        <fullName evidence="2">Uncharacterized protein</fullName>
    </submittedName>
</protein>
<evidence type="ECO:0000313" key="2">
    <source>
        <dbReference type="EMBL" id="KAK7358489.1"/>
    </source>
</evidence>
<comment type="caution">
    <text evidence="2">The sequence shown here is derived from an EMBL/GenBank/DDBJ whole genome shotgun (WGS) entry which is preliminary data.</text>
</comment>
<organism evidence="2 3">
    <name type="scientific">Canavalia gladiata</name>
    <name type="common">Sword bean</name>
    <name type="synonym">Dolichos gladiatus</name>
    <dbReference type="NCBI Taxonomy" id="3824"/>
    <lineage>
        <taxon>Eukaryota</taxon>
        <taxon>Viridiplantae</taxon>
        <taxon>Streptophyta</taxon>
        <taxon>Embryophyta</taxon>
        <taxon>Tracheophyta</taxon>
        <taxon>Spermatophyta</taxon>
        <taxon>Magnoliopsida</taxon>
        <taxon>eudicotyledons</taxon>
        <taxon>Gunneridae</taxon>
        <taxon>Pentapetalae</taxon>
        <taxon>rosids</taxon>
        <taxon>fabids</taxon>
        <taxon>Fabales</taxon>
        <taxon>Fabaceae</taxon>
        <taxon>Papilionoideae</taxon>
        <taxon>50 kb inversion clade</taxon>
        <taxon>NPAAA clade</taxon>
        <taxon>indigoferoid/millettioid clade</taxon>
        <taxon>Phaseoleae</taxon>
        <taxon>Canavalia</taxon>
    </lineage>
</organism>
<feature type="region of interest" description="Disordered" evidence="1">
    <location>
        <begin position="26"/>
        <end position="45"/>
    </location>
</feature>
<gene>
    <name evidence="2" type="ORF">VNO77_00417</name>
</gene>
<dbReference type="Proteomes" id="UP001367508">
    <property type="component" value="Unassembled WGS sequence"/>
</dbReference>
<dbReference type="EMBL" id="JAYMYQ010000001">
    <property type="protein sequence ID" value="KAK7358489.1"/>
    <property type="molecule type" value="Genomic_DNA"/>
</dbReference>
<evidence type="ECO:0000313" key="3">
    <source>
        <dbReference type="Proteomes" id="UP001367508"/>
    </source>
</evidence>
<reference evidence="2 3" key="1">
    <citation type="submission" date="2024-01" db="EMBL/GenBank/DDBJ databases">
        <title>The genomes of 5 underutilized Papilionoideae crops provide insights into root nodulation and disease resistanc.</title>
        <authorList>
            <person name="Jiang F."/>
        </authorList>
    </citation>
    <scope>NUCLEOTIDE SEQUENCE [LARGE SCALE GENOMIC DNA]</scope>
    <source>
        <strain evidence="2">LVBAO_FW01</strain>
        <tissue evidence="2">Leaves</tissue>
    </source>
</reference>
<proteinExistence type="predicted"/>
<evidence type="ECO:0000256" key="1">
    <source>
        <dbReference type="SAM" id="MobiDB-lite"/>
    </source>
</evidence>
<feature type="compositionally biased region" description="Basic and acidic residues" evidence="1">
    <location>
        <begin position="26"/>
        <end position="42"/>
    </location>
</feature>
<keyword evidence="3" id="KW-1185">Reference proteome</keyword>
<name>A0AAN9R5A5_CANGL</name>